<dbReference type="Gene3D" id="2.60.120.460">
    <property type="entry name" value="YjbQ-like"/>
    <property type="match status" value="1"/>
</dbReference>
<accession>A0AAN9BTE6</accession>
<dbReference type="Proteomes" id="UP001374579">
    <property type="component" value="Unassembled WGS sequence"/>
</dbReference>
<dbReference type="InterPro" id="IPR001602">
    <property type="entry name" value="UPF0047_YjbQ-like"/>
</dbReference>
<comment type="similarity">
    <text evidence="1">Belongs to the UPF0047 family.</text>
</comment>
<dbReference type="EMBL" id="JBAMIC010000003">
    <property type="protein sequence ID" value="KAK7110910.1"/>
    <property type="molecule type" value="Genomic_DNA"/>
</dbReference>
<gene>
    <name evidence="2" type="ORF">V1264_014708</name>
</gene>
<evidence type="ECO:0000313" key="2">
    <source>
        <dbReference type="EMBL" id="KAK7110910.1"/>
    </source>
</evidence>
<keyword evidence="3" id="KW-1185">Reference proteome</keyword>
<name>A0AAN9BTE6_9CAEN</name>
<proteinExistence type="inferred from homology"/>
<reference evidence="2 3" key="1">
    <citation type="submission" date="2024-02" db="EMBL/GenBank/DDBJ databases">
        <title>Chromosome-scale genome assembly of the rough periwinkle Littorina saxatilis.</title>
        <authorList>
            <person name="De Jode A."/>
            <person name="Faria R."/>
            <person name="Formenti G."/>
            <person name="Sims Y."/>
            <person name="Smith T.P."/>
            <person name="Tracey A."/>
            <person name="Wood J.M.D."/>
            <person name="Zagrodzka Z.B."/>
            <person name="Johannesson K."/>
            <person name="Butlin R.K."/>
            <person name="Leder E.H."/>
        </authorList>
    </citation>
    <scope>NUCLEOTIDE SEQUENCE [LARGE SCALE GENOMIC DNA]</scope>
    <source>
        <strain evidence="2">Snail1</strain>
        <tissue evidence="2">Muscle</tissue>
    </source>
</reference>
<sequence length="146" mass="16080">MSGGQSVWYQKEVALPSKKRGCHLVTDDLTQNVPEIEHIKVGLAHVHIKHTSASLALNENWDPDVRVDTEMMLNKIVPEGQNYLHSCEGPDDMPAHIKAALIGSSVTIPITDGKFNLGTWQGVWLCEHRNHGGSRKVVVTVQGAKK</sequence>
<dbReference type="InterPro" id="IPR035917">
    <property type="entry name" value="YjbQ-like_sf"/>
</dbReference>
<dbReference type="PANTHER" id="PTHR30615:SF8">
    <property type="entry name" value="UPF0047 PROTEIN C4A8.02C"/>
    <property type="match status" value="1"/>
</dbReference>
<dbReference type="PANTHER" id="PTHR30615">
    <property type="entry name" value="UNCHARACTERIZED PROTEIN YJBQ-RELATED"/>
    <property type="match status" value="1"/>
</dbReference>
<comment type="caution">
    <text evidence="2">The sequence shown here is derived from an EMBL/GenBank/DDBJ whole genome shotgun (WGS) entry which is preliminary data.</text>
</comment>
<dbReference type="NCBIfam" id="TIGR00149">
    <property type="entry name" value="TIGR00149_YjbQ"/>
    <property type="match status" value="1"/>
</dbReference>
<evidence type="ECO:0000256" key="1">
    <source>
        <dbReference type="ARBA" id="ARBA00005534"/>
    </source>
</evidence>
<dbReference type="SUPFAM" id="SSF111038">
    <property type="entry name" value="YjbQ-like"/>
    <property type="match status" value="1"/>
</dbReference>
<organism evidence="2 3">
    <name type="scientific">Littorina saxatilis</name>
    <dbReference type="NCBI Taxonomy" id="31220"/>
    <lineage>
        <taxon>Eukaryota</taxon>
        <taxon>Metazoa</taxon>
        <taxon>Spiralia</taxon>
        <taxon>Lophotrochozoa</taxon>
        <taxon>Mollusca</taxon>
        <taxon>Gastropoda</taxon>
        <taxon>Caenogastropoda</taxon>
        <taxon>Littorinimorpha</taxon>
        <taxon>Littorinoidea</taxon>
        <taxon>Littorinidae</taxon>
        <taxon>Littorina</taxon>
    </lineage>
</organism>
<dbReference type="Pfam" id="PF01894">
    <property type="entry name" value="YjbQ"/>
    <property type="match status" value="1"/>
</dbReference>
<protein>
    <submittedName>
        <fullName evidence="2">Uncharacterized protein</fullName>
    </submittedName>
</protein>
<evidence type="ECO:0000313" key="3">
    <source>
        <dbReference type="Proteomes" id="UP001374579"/>
    </source>
</evidence>
<dbReference type="AlphaFoldDB" id="A0AAN9BTE6"/>
<dbReference type="PIRSF" id="PIRSF004681">
    <property type="entry name" value="UCP004681"/>
    <property type="match status" value="1"/>
</dbReference>
<dbReference type="PROSITE" id="PS01314">
    <property type="entry name" value="UPF0047"/>
    <property type="match status" value="1"/>
</dbReference>